<dbReference type="GeneID" id="28818788"/>
<dbReference type="Gene3D" id="1.20.1250.20">
    <property type="entry name" value="MFS general substrate transporter like domains"/>
    <property type="match status" value="1"/>
</dbReference>
<dbReference type="InParanoid" id="A0A194XJV9"/>
<dbReference type="InterPro" id="IPR044738">
    <property type="entry name" value="Atg22"/>
</dbReference>
<feature type="transmembrane region" description="Helical" evidence="10">
    <location>
        <begin position="375"/>
        <end position="396"/>
    </location>
</feature>
<feature type="transmembrane region" description="Helical" evidence="10">
    <location>
        <begin position="408"/>
        <end position="427"/>
    </location>
</feature>
<evidence type="ECO:0000256" key="8">
    <source>
        <dbReference type="ARBA" id="ARBA00023006"/>
    </source>
</evidence>
<keyword evidence="9 10" id="KW-0472">Membrane</keyword>
<dbReference type="InterPro" id="IPR050495">
    <property type="entry name" value="ATG22/LtaA_families"/>
</dbReference>
<feature type="transmembrane region" description="Helical" evidence="10">
    <location>
        <begin position="279"/>
        <end position="302"/>
    </location>
</feature>
<feature type="transmembrane region" description="Helical" evidence="10">
    <location>
        <begin position="122"/>
        <end position="144"/>
    </location>
</feature>
<evidence type="ECO:0000256" key="9">
    <source>
        <dbReference type="ARBA" id="ARBA00023136"/>
    </source>
</evidence>
<dbReference type="GO" id="GO:0006914">
    <property type="term" value="P:autophagy"/>
    <property type="evidence" value="ECO:0007669"/>
    <property type="project" value="UniProtKB-KW"/>
</dbReference>
<keyword evidence="8 10" id="KW-0072">Autophagy</keyword>
<keyword evidence="5 10" id="KW-0812">Transmembrane</keyword>
<dbReference type="PANTHER" id="PTHR23519">
    <property type="entry name" value="AUTOPHAGY-RELATED PROTEIN 22"/>
    <property type="match status" value="1"/>
</dbReference>
<dbReference type="AlphaFoldDB" id="A0A194XJV9"/>
<protein>
    <recommendedName>
        <fullName evidence="10">Autophagy-related protein</fullName>
    </recommendedName>
</protein>
<keyword evidence="4 10" id="KW-0926">Vacuole</keyword>
<keyword evidence="3 10" id="KW-0813">Transport</keyword>
<name>A0A194XJV9_MOLSC</name>
<comment type="similarity">
    <text evidence="2 10">Belongs to the ATG22 family.</text>
</comment>
<dbReference type="Proteomes" id="UP000070700">
    <property type="component" value="Unassembled WGS sequence"/>
</dbReference>
<evidence type="ECO:0000256" key="6">
    <source>
        <dbReference type="ARBA" id="ARBA00022970"/>
    </source>
</evidence>
<dbReference type="CDD" id="cd17483">
    <property type="entry name" value="MFS_Atg22_like"/>
    <property type="match status" value="1"/>
</dbReference>
<proteinExistence type="inferred from homology"/>
<feature type="transmembrane region" description="Helical" evidence="10">
    <location>
        <begin position="255"/>
        <end position="273"/>
    </location>
</feature>
<dbReference type="STRING" id="149040.A0A194XJV9"/>
<feature type="transmembrane region" description="Helical" evidence="10">
    <location>
        <begin position="469"/>
        <end position="492"/>
    </location>
</feature>
<keyword evidence="7 10" id="KW-1133">Transmembrane helix</keyword>
<comment type="subcellular location">
    <subcellularLocation>
        <location evidence="1 10">Vacuole membrane</location>
        <topology evidence="1 10">Multi-pass membrane protein</topology>
    </subcellularLocation>
</comment>
<dbReference type="SUPFAM" id="SSF103473">
    <property type="entry name" value="MFS general substrate transporter"/>
    <property type="match status" value="1"/>
</dbReference>
<dbReference type="KEGG" id="psco:LY89DRAFT_580495"/>
<accession>A0A194XJV9</accession>
<dbReference type="GO" id="GO:0032974">
    <property type="term" value="P:amino acid transmembrane export from vacuole"/>
    <property type="evidence" value="ECO:0007669"/>
    <property type="project" value="InterPro"/>
</dbReference>
<feature type="transmembrane region" description="Helical" evidence="10">
    <location>
        <begin position="156"/>
        <end position="173"/>
    </location>
</feature>
<dbReference type="InterPro" id="IPR024671">
    <property type="entry name" value="Atg22-like"/>
</dbReference>
<evidence type="ECO:0000256" key="4">
    <source>
        <dbReference type="ARBA" id="ARBA00022554"/>
    </source>
</evidence>
<keyword evidence="6 10" id="KW-0029">Amino-acid transport</keyword>
<comment type="function">
    <text evidence="10">Vacuolar effluxer which mediate the efflux of amino acids resulting from autophagic degradation. The release of autophagic amino acids allows the maintenance of protein synthesis and viability during nitrogen starvation.</text>
</comment>
<dbReference type="RefSeq" id="XP_018074427.1">
    <property type="nucleotide sequence ID" value="XM_018209062.1"/>
</dbReference>
<evidence type="ECO:0000256" key="3">
    <source>
        <dbReference type="ARBA" id="ARBA00022448"/>
    </source>
</evidence>
<dbReference type="PANTHER" id="PTHR23519:SF4">
    <property type="entry name" value="AUTOPHAGY-RELATED PROTEIN"/>
    <property type="match status" value="1"/>
</dbReference>
<evidence type="ECO:0000256" key="10">
    <source>
        <dbReference type="RuleBase" id="RU363073"/>
    </source>
</evidence>
<feature type="transmembrane region" description="Helical" evidence="10">
    <location>
        <begin position="185"/>
        <end position="210"/>
    </location>
</feature>
<gene>
    <name evidence="11" type="ORF">LY89DRAFT_580495</name>
</gene>
<dbReference type="OrthoDB" id="42657at2759"/>
<dbReference type="EMBL" id="KQ947410">
    <property type="protein sequence ID" value="KUJ20072.1"/>
    <property type="molecule type" value="Genomic_DNA"/>
</dbReference>
<reference evidence="11 12" key="1">
    <citation type="submission" date="2015-10" db="EMBL/GenBank/DDBJ databases">
        <title>Full genome of DAOMC 229536 Phialocephala scopiformis, a fungal endophyte of spruce producing the potent anti-insectan compound rugulosin.</title>
        <authorList>
            <consortium name="DOE Joint Genome Institute"/>
            <person name="Walker A.K."/>
            <person name="Frasz S.L."/>
            <person name="Seifert K.A."/>
            <person name="Miller J.D."/>
            <person name="Mondo S.J."/>
            <person name="Labutti K."/>
            <person name="Lipzen A."/>
            <person name="Dockter R."/>
            <person name="Kennedy M."/>
            <person name="Grigoriev I.V."/>
            <person name="Spatafora J.W."/>
        </authorList>
    </citation>
    <scope>NUCLEOTIDE SEQUENCE [LARGE SCALE GENOMIC DNA]</scope>
    <source>
        <strain evidence="11 12">CBS 120377</strain>
    </source>
</reference>
<keyword evidence="12" id="KW-1185">Reference proteome</keyword>
<evidence type="ECO:0000256" key="2">
    <source>
        <dbReference type="ARBA" id="ARBA00006978"/>
    </source>
</evidence>
<dbReference type="Pfam" id="PF11700">
    <property type="entry name" value="ATG22"/>
    <property type="match status" value="1"/>
</dbReference>
<evidence type="ECO:0000256" key="5">
    <source>
        <dbReference type="ARBA" id="ARBA00022692"/>
    </source>
</evidence>
<evidence type="ECO:0000313" key="12">
    <source>
        <dbReference type="Proteomes" id="UP000070700"/>
    </source>
</evidence>
<feature type="transmembrane region" description="Helical" evidence="10">
    <location>
        <begin position="340"/>
        <end position="363"/>
    </location>
</feature>
<evidence type="ECO:0000256" key="7">
    <source>
        <dbReference type="ARBA" id="ARBA00022989"/>
    </source>
</evidence>
<dbReference type="InterPro" id="IPR036259">
    <property type="entry name" value="MFS_trans_sf"/>
</dbReference>
<feature type="transmembrane region" description="Helical" evidence="10">
    <location>
        <begin position="439"/>
        <end position="457"/>
    </location>
</feature>
<dbReference type="GO" id="GO:0005774">
    <property type="term" value="C:vacuolar membrane"/>
    <property type="evidence" value="ECO:0007669"/>
    <property type="project" value="UniProtKB-SubCell"/>
</dbReference>
<evidence type="ECO:0000256" key="1">
    <source>
        <dbReference type="ARBA" id="ARBA00004128"/>
    </source>
</evidence>
<sequence>MDNTIGVSTSNDIISKQIPVGSTETDDDVQTKQMKENLQKYEQLFGADEDAFEQPTTTRKELWSYYLYYNGDNGVGPNSYAPALFQYVLTKAGWDPDIRPIQKGNCGNAGCVIAWGSGTRSVASVVLIANGICFAVMTVMFVGLGSAADYGSFGRWLLLVLTAICWVFQYAMMSIRNAEQWPTAMVFFIISYIAYGATLVFYAAIFPRLARYMPHVRKARDEDLKEGKITQAEYDNIESLERNHVSSISTAHSNIGYLLTLVINLSVLLPLQGNPFGNNLALCLTNSCNTIDWVVLGIWWFIFQQPRPGPKMPKGSNYATIGWKQVWLASKEIRHLPQTFIYLVAFFFLADGLNTTGSLIGVIQNNIVSFSFLEITYLGLSQAATSTASTFGFWYIQRYFNIKTKHMFMVTNFFSVFLAFYGMLGLWTTKVGYHHVRDFWIYNIIFGLFQAPYYAYAQTMMSEVTPRGYENMFFGLFGITNRASSIIGPNVVQAIINNTNNNWMGFPFLFALCTAASIVIWFVDVEKGRENCRKYVEERKLLRVAKESGLTTDQVVEGVATGELVAESGDSINSVSHVGVEGSAKGHFD</sequence>
<evidence type="ECO:0000313" key="11">
    <source>
        <dbReference type="EMBL" id="KUJ20072.1"/>
    </source>
</evidence>
<feature type="transmembrane region" description="Helical" evidence="10">
    <location>
        <begin position="504"/>
        <end position="523"/>
    </location>
</feature>
<organism evidence="11 12">
    <name type="scientific">Mollisia scopiformis</name>
    <name type="common">Conifer needle endophyte fungus</name>
    <name type="synonym">Phialocephala scopiformis</name>
    <dbReference type="NCBI Taxonomy" id="149040"/>
    <lineage>
        <taxon>Eukaryota</taxon>
        <taxon>Fungi</taxon>
        <taxon>Dikarya</taxon>
        <taxon>Ascomycota</taxon>
        <taxon>Pezizomycotina</taxon>
        <taxon>Leotiomycetes</taxon>
        <taxon>Helotiales</taxon>
        <taxon>Mollisiaceae</taxon>
        <taxon>Mollisia</taxon>
    </lineage>
</organism>